<feature type="transmembrane region" description="Helical" evidence="2">
    <location>
        <begin position="223"/>
        <end position="250"/>
    </location>
</feature>
<organism evidence="3 4">
    <name type="scientific">Phycicoccus sonneratiae</name>
    <dbReference type="NCBI Taxonomy" id="2807628"/>
    <lineage>
        <taxon>Bacteria</taxon>
        <taxon>Bacillati</taxon>
        <taxon>Actinomycetota</taxon>
        <taxon>Actinomycetes</taxon>
        <taxon>Micrococcales</taxon>
        <taxon>Intrasporangiaceae</taxon>
        <taxon>Phycicoccus</taxon>
    </lineage>
</organism>
<evidence type="ECO:0000313" key="4">
    <source>
        <dbReference type="Proteomes" id="UP001430172"/>
    </source>
</evidence>
<proteinExistence type="predicted"/>
<name>A0ABS2CMM7_9MICO</name>
<feature type="transmembrane region" description="Helical" evidence="2">
    <location>
        <begin position="195"/>
        <end position="217"/>
    </location>
</feature>
<dbReference type="EMBL" id="JAFDVD010000012">
    <property type="protein sequence ID" value="MBM6401078.1"/>
    <property type="molecule type" value="Genomic_DNA"/>
</dbReference>
<evidence type="ECO:0000313" key="3">
    <source>
        <dbReference type="EMBL" id="MBM6401078.1"/>
    </source>
</evidence>
<accession>A0ABS2CMM7</accession>
<sequence>MTSGADHPTAPLEPPSGWAESPRPPRTVRLTQAQAIAVRAAVSSALRPVVVASLVLALAAGVAVGWAVGPATGCVVGLLLAVVLGGRVVTAILRIRRPVVPGAERATGYDVSGSFVVAGAGARPMGRGWARRAVRRDGVVRLHPRRARAGVVVVVGDLVTVDDEDFLLGHPARTGPARETVVDARLRRDVRRHALRQLLGVRVVLAGVLLAAADLALTRAAPWTWQVGLTLASLVLFVLLVAGCLAAVVATEYPDGRTLRSFVADDVLHLEAGLMLARTAPLEALRAGSRRGRLVRFPGGGLQRACPVDLVPAEAGAPAS</sequence>
<reference evidence="3" key="1">
    <citation type="submission" date="2021-02" db="EMBL/GenBank/DDBJ databases">
        <title>Phycicoccus sp. MQZ13P-5T, whole genome shotgun sequence.</title>
        <authorList>
            <person name="Tuo L."/>
        </authorList>
    </citation>
    <scope>NUCLEOTIDE SEQUENCE</scope>
    <source>
        <strain evidence="3">MQZ13P-5</strain>
    </source>
</reference>
<dbReference type="Proteomes" id="UP001430172">
    <property type="component" value="Unassembled WGS sequence"/>
</dbReference>
<feature type="region of interest" description="Disordered" evidence="1">
    <location>
        <begin position="1"/>
        <end position="24"/>
    </location>
</feature>
<dbReference type="RefSeq" id="WP_204131538.1">
    <property type="nucleotide sequence ID" value="NZ_JAFDVD010000012.1"/>
</dbReference>
<comment type="caution">
    <text evidence="3">The sequence shown here is derived from an EMBL/GenBank/DDBJ whole genome shotgun (WGS) entry which is preliminary data.</text>
</comment>
<evidence type="ECO:0000256" key="1">
    <source>
        <dbReference type="SAM" id="MobiDB-lite"/>
    </source>
</evidence>
<protein>
    <submittedName>
        <fullName evidence="3">Uncharacterized protein</fullName>
    </submittedName>
</protein>
<gene>
    <name evidence="3" type="ORF">JQN70_11815</name>
</gene>
<keyword evidence="2" id="KW-1133">Transmembrane helix</keyword>
<keyword evidence="4" id="KW-1185">Reference proteome</keyword>
<evidence type="ECO:0000256" key="2">
    <source>
        <dbReference type="SAM" id="Phobius"/>
    </source>
</evidence>
<keyword evidence="2" id="KW-0812">Transmembrane</keyword>
<keyword evidence="2" id="KW-0472">Membrane</keyword>